<evidence type="ECO:0000256" key="2">
    <source>
        <dbReference type="ARBA" id="ARBA00013855"/>
    </source>
</evidence>
<evidence type="ECO:0000313" key="8">
    <source>
        <dbReference type="EMBL" id="RBP70066.1"/>
    </source>
</evidence>
<dbReference type="GO" id="GO:0005886">
    <property type="term" value="C:plasma membrane"/>
    <property type="evidence" value="ECO:0007669"/>
    <property type="project" value="TreeGrafter"/>
</dbReference>
<evidence type="ECO:0000313" key="9">
    <source>
        <dbReference type="Proteomes" id="UP000253490"/>
    </source>
</evidence>
<dbReference type="Gene3D" id="2.40.10.350">
    <property type="entry name" value="Rod shape-determining protein MreC, domain 2"/>
    <property type="match status" value="1"/>
</dbReference>
<dbReference type="PIRSF" id="PIRSF038471">
    <property type="entry name" value="MreC"/>
    <property type="match status" value="1"/>
</dbReference>
<dbReference type="InterPro" id="IPR042177">
    <property type="entry name" value="Cell/Rod_1"/>
</dbReference>
<keyword evidence="3 5" id="KW-0133">Cell shape</keyword>
<dbReference type="NCBIfam" id="TIGR00219">
    <property type="entry name" value="mreC"/>
    <property type="match status" value="1"/>
</dbReference>
<dbReference type="PANTHER" id="PTHR34138:SF1">
    <property type="entry name" value="CELL SHAPE-DETERMINING PROTEIN MREC"/>
    <property type="match status" value="1"/>
</dbReference>
<accession>A0A366IFE6</accession>
<dbReference type="RefSeq" id="WP_113919279.1">
    <property type="nucleotide sequence ID" value="NZ_QNRX01000001.1"/>
</dbReference>
<dbReference type="InterPro" id="IPR007221">
    <property type="entry name" value="MreC"/>
</dbReference>
<evidence type="ECO:0000256" key="4">
    <source>
        <dbReference type="ARBA" id="ARBA00032089"/>
    </source>
</evidence>
<dbReference type="EMBL" id="QNRX01000001">
    <property type="protein sequence ID" value="RBP70066.1"/>
    <property type="molecule type" value="Genomic_DNA"/>
</dbReference>
<dbReference type="Gene3D" id="2.40.10.340">
    <property type="entry name" value="Rod shape-determining protein MreC, domain 1"/>
    <property type="match status" value="1"/>
</dbReference>
<dbReference type="OrthoDB" id="9792313at2"/>
<protein>
    <recommendedName>
        <fullName evidence="2 5">Cell shape-determining protein MreC</fullName>
    </recommendedName>
    <alternativeName>
        <fullName evidence="4 5">Cell shape protein MreC</fullName>
    </alternativeName>
</protein>
<comment type="caution">
    <text evidence="8">The sequence shown here is derived from an EMBL/GenBank/DDBJ whole genome shotgun (WGS) entry which is preliminary data.</text>
</comment>
<comment type="function">
    <text evidence="5">Involved in formation and maintenance of cell shape.</text>
</comment>
<evidence type="ECO:0000259" key="7">
    <source>
        <dbReference type="Pfam" id="PF04085"/>
    </source>
</evidence>
<keyword evidence="9" id="KW-1185">Reference proteome</keyword>
<evidence type="ECO:0000256" key="6">
    <source>
        <dbReference type="SAM" id="Coils"/>
    </source>
</evidence>
<proteinExistence type="inferred from homology"/>
<sequence length="270" mass="30291">MKWFKEHRVAINIVIMVLFLFVCIGTTSQGRAYTTAPEGIIRNTTSPVERVLYLSSQYVKNLYDFVVDLPFLKARNEQLEKELNEAQIKLANYDKLTQENEELLKLLDFTKENSQYQYISASVVSVDPYRGFSLVVIDKGSNEGVKKDMTVILSEGLVGRVKEVSNGTSKVLTIIDSTSMFNGISVKSKDYIRITGKDDHSMLEGYADPEAKIQKGDIVVTSGLAGVFEKNIVVGKVKEIKTDAGRLEKILTIEPSIDIEKIDKVLLIKR</sequence>
<keyword evidence="6" id="KW-0175">Coiled coil</keyword>
<reference evidence="8 9" key="1">
    <citation type="submission" date="2018-06" db="EMBL/GenBank/DDBJ databases">
        <title>Genomic Encyclopedia of Type Strains, Phase IV (KMG-IV): sequencing the most valuable type-strain genomes for metagenomic binning, comparative biology and taxonomic classification.</title>
        <authorList>
            <person name="Goeker M."/>
        </authorList>
    </citation>
    <scope>NUCLEOTIDE SEQUENCE [LARGE SCALE GENOMIC DNA]</scope>
    <source>
        <strain evidence="8 9">DSM 22112</strain>
    </source>
</reference>
<comment type="similarity">
    <text evidence="1 5">Belongs to the MreC family.</text>
</comment>
<dbReference type="InterPro" id="IPR042175">
    <property type="entry name" value="Cell/Rod_MreC_2"/>
</dbReference>
<gene>
    <name evidence="8" type="ORF">DES36_101119</name>
</gene>
<evidence type="ECO:0000256" key="5">
    <source>
        <dbReference type="PIRNR" id="PIRNR038471"/>
    </source>
</evidence>
<feature type="coiled-coil region" evidence="6">
    <location>
        <begin position="69"/>
        <end position="113"/>
    </location>
</feature>
<name>A0A366IFE6_9FIRM</name>
<organism evidence="8 9">
    <name type="scientific">Alkalibaculum bacchi</name>
    <dbReference type="NCBI Taxonomy" id="645887"/>
    <lineage>
        <taxon>Bacteria</taxon>
        <taxon>Bacillati</taxon>
        <taxon>Bacillota</taxon>
        <taxon>Clostridia</taxon>
        <taxon>Eubacteriales</taxon>
        <taxon>Eubacteriaceae</taxon>
        <taxon>Alkalibaculum</taxon>
    </lineage>
</organism>
<dbReference type="InterPro" id="IPR055342">
    <property type="entry name" value="MreC_beta-barrel_core"/>
</dbReference>
<feature type="domain" description="Rod shape-determining protein MreC beta-barrel core" evidence="7">
    <location>
        <begin position="123"/>
        <end position="269"/>
    </location>
</feature>
<dbReference type="AlphaFoldDB" id="A0A366IFE6"/>
<evidence type="ECO:0000256" key="1">
    <source>
        <dbReference type="ARBA" id="ARBA00009369"/>
    </source>
</evidence>
<dbReference type="GO" id="GO:0008360">
    <property type="term" value="P:regulation of cell shape"/>
    <property type="evidence" value="ECO:0007669"/>
    <property type="project" value="UniProtKB-KW"/>
</dbReference>
<dbReference type="PANTHER" id="PTHR34138">
    <property type="entry name" value="CELL SHAPE-DETERMINING PROTEIN MREC"/>
    <property type="match status" value="1"/>
</dbReference>
<dbReference type="Pfam" id="PF04085">
    <property type="entry name" value="MreC"/>
    <property type="match status" value="1"/>
</dbReference>
<dbReference type="Proteomes" id="UP000253490">
    <property type="component" value="Unassembled WGS sequence"/>
</dbReference>
<evidence type="ECO:0000256" key="3">
    <source>
        <dbReference type="ARBA" id="ARBA00022960"/>
    </source>
</evidence>